<evidence type="ECO:0000313" key="3">
    <source>
        <dbReference type="Proteomes" id="UP001187471"/>
    </source>
</evidence>
<dbReference type="PANTHER" id="PTHR33193">
    <property type="entry name" value="DOMAIN PROTEIN, PUTATIVE (DUF3511)-RELATED"/>
    <property type="match status" value="1"/>
</dbReference>
<sequence length="110" mass="12380">MDGFSSSNHRAYVSSGQNLGVIDGKAYNVSNVYVVRSNVPPRNSTSSPGFKVGRTNKPKSSSSWLNNRELKRKKRIAMYKWYAAEGKVKGSFKKGLRWLKHTCNKIVHGF</sequence>
<keyword evidence="3" id="KW-1185">Reference proteome</keyword>
<name>A0AA88UAT5_9ASTE</name>
<protein>
    <recommendedName>
        <fullName evidence="4">DUF3511 domain-containing protein</fullName>
    </recommendedName>
</protein>
<dbReference type="InterPro" id="IPR021899">
    <property type="entry name" value="DUF3511"/>
</dbReference>
<evidence type="ECO:0000256" key="1">
    <source>
        <dbReference type="SAM" id="MobiDB-lite"/>
    </source>
</evidence>
<accession>A0AA88UAT5</accession>
<evidence type="ECO:0008006" key="4">
    <source>
        <dbReference type="Google" id="ProtNLM"/>
    </source>
</evidence>
<dbReference type="Pfam" id="PF12023">
    <property type="entry name" value="DUF3511"/>
    <property type="match status" value="1"/>
</dbReference>
<proteinExistence type="predicted"/>
<gene>
    <name evidence="2" type="ORF">RJ640_013732</name>
</gene>
<reference evidence="2" key="1">
    <citation type="submission" date="2022-12" db="EMBL/GenBank/DDBJ databases">
        <title>Draft genome assemblies for two species of Escallonia (Escalloniales).</title>
        <authorList>
            <person name="Chanderbali A."/>
            <person name="Dervinis C."/>
            <person name="Anghel I."/>
            <person name="Soltis D."/>
            <person name="Soltis P."/>
            <person name="Zapata F."/>
        </authorList>
    </citation>
    <scope>NUCLEOTIDE SEQUENCE</scope>
    <source>
        <strain evidence="2">UCBG92.1500</strain>
        <tissue evidence="2">Leaf</tissue>
    </source>
</reference>
<dbReference type="PANTHER" id="PTHR33193:SF13">
    <property type="entry name" value="EXPRESSED PROTEIN"/>
    <property type="match status" value="1"/>
</dbReference>
<dbReference type="EMBL" id="JAVXUO010001958">
    <property type="protein sequence ID" value="KAK2977714.1"/>
    <property type="molecule type" value="Genomic_DNA"/>
</dbReference>
<feature type="region of interest" description="Disordered" evidence="1">
    <location>
        <begin position="38"/>
        <end position="67"/>
    </location>
</feature>
<organism evidence="2 3">
    <name type="scientific">Escallonia rubra</name>
    <dbReference type="NCBI Taxonomy" id="112253"/>
    <lineage>
        <taxon>Eukaryota</taxon>
        <taxon>Viridiplantae</taxon>
        <taxon>Streptophyta</taxon>
        <taxon>Embryophyta</taxon>
        <taxon>Tracheophyta</taxon>
        <taxon>Spermatophyta</taxon>
        <taxon>Magnoliopsida</taxon>
        <taxon>eudicotyledons</taxon>
        <taxon>Gunneridae</taxon>
        <taxon>Pentapetalae</taxon>
        <taxon>asterids</taxon>
        <taxon>campanulids</taxon>
        <taxon>Escalloniales</taxon>
        <taxon>Escalloniaceae</taxon>
        <taxon>Escallonia</taxon>
    </lineage>
</organism>
<dbReference type="Proteomes" id="UP001187471">
    <property type="component" value="Unassembled WGS sequence"/>
</dbReference>
<comment type="caution">
    <text evidence="2">The sequence shown here is derived from an EMBL/GenBank/DDBJ whole genome shotgun (WGS) entry which is preliminary data.</text>
</comment>
<dbReference type="AlphaFoldDB" id="A0AA88UAT5"/>
<evidence type="ECO:0000313" key="2">
    <source>
        <dbReference type="EMBL" id="KAK2977714.1"/>
    </source>
</evidence>